<reference evidence="5 6" key="1">
    <citation type="submission" date="2018-02" db="EMBL/GenBank/DDBJ databases">
        <title>Genomic Encyclopedia of Archaeal and Bacterial Type Strains, Phase II (KMG-II): from individual species to whole genera.</title>
        <authorList>
            <person name="Goeker M."/>
        </authorList>
    </citation>
    <scope>NUCLEOTIDE SEQUENCE [LARGE SCALE GENOMIC DNA]</scope>
    <source>
        <strain evidence="5 6">DSM 29526</strain>
    </source>
</reference>
<dbReference type="EMBL" id="PTJC01000005">
    <property type="protein sequence ID" value="PPK87148.1"/>
    <property type="molecule type" value="Genomic_DNA"/>
</dbReference>
<sequence>MRSFPLLLLLWLACRSPFAAQSADGPPLLLDADTANEIDDLYAIAYLLGATDVNWVGLNSAQWFHQYSGDSTVHQSQRLNEELLALAGRTDLPHPLGADSIMGMPWGGYEPRNSPAAQFIIERARAAGAGEKKLTVLCIGASTNLASAIALAPDITDHIRAYVLGFQYDTTGGFWNKDEFNIRRDLNAANYLLNAEGLELHVMPTSTAIQYQFAQDNAFARLEQSGAIGAYLKQRWLHHAPDAERWVMWDVALLQAYLRPEQATEIRVTTPPENTRRQVWLYTDIDEAAMAEDFWNRLTSYE</sequence>
<dbReference type="InterPro" id="IPR036452">
    <property type="entry name" value="Ribo_hydro-like"/>
</dbReference>
<dbReference type="OrthoDB" id="2530052at2"/>
<protein>
    <submittedName>
        <fullName evidence="5">Inosine-uridine nucleoside N-ribohydrolase</fullName>
    </submittedName>
</protein>
<evidence type="ECO:0000256" key="2">
    <source>
        <dbReference type="ARBA" id="ARBA00023295"/>
    </source>
</evidence>
<feature type="signal peptide" evidence="3">
    <location>
        <begin position="1"/>
        <end position="19"/>
    </location>
</feature>
<dbReference type="Pfam" id="PF01156">
    <property type="entry name" value="IU_nuc_hydro"/>
    <property type="match status" value="1"/>
</dbReference>
<feature type="domain" description="Inosine/uridine-preferring nucleoside hydrolase" evidence="4">
    <location>
        <begin position="29"/>
        <end position="277"/>
    </location>
</feature>
<dbReference type="GO" id="GO:0006152">
    <property type="term" value="P:purine nucleoside catabolic process"/>
    <property type="evidence" value="ECO:0007669"/>
    <property type="project" value="TreeGrafter"/>
</dbReference>
<dbReference type="AlphaFoldDB" id="A0A2S6I6N5"/>
<evidence type="ECO:0000313" key="5">
    <source>
        <dbReference type="EMBL" id="PPK87148.1"/>
    </source>
</evidence>
<proteinExistence type="predicted"/>
<evidence type="ECO:0000256" key="3">
    <source>
        <dbReference type="SAM" id="SignalP"/>
    </source>
</evidence>
<name>A0A2S6I6N5_9BACT</name>
<dbReference type="PANTHER" id="PTHR12304">
    <property type="entry name" value="INOSINE-URIDINE PREFERRING NUCLEOSIDE HYDROLASE"/>
    <property type="match status" value="1"/>
</dbReference>
<dbReference type="InterPro" id="IPR001910">
    <property type="entry name" value="Inosine/uridine_hydrolase_dom"/>
</dbReference>
<dbReference type="Gene3D" id="3.90.245.10">
    <property type="entry name" value="Ribonucleoside hydrolase-like"/>
    <property type="match status" value="1"/>
</dbReference>
<dbReference type="SUPFAM" id="SSF53590">
    <property type="entry name" value="Nucleoside hydrolase"/>
    <property type="match status" value="1"/>
</dbReference>
<evidence type="ECO:0000313" key="6">
    <source>
        <dbReference type="Proteomes" id="UP000237662"/>
    </source>
</evidence>
<dbReference type="RefSeq" id="WP_104417766.1">
    <property type="nucleotide sequence ID" value="NZ_PTJC01000005.1"/>
</dbReference>
<evidence type="ECO:0000256" key="1">
    <source>
        <dbReference type="ARBA" id="ARBA00022801"/>
    </source>
</evidence>
<dbReference type="GO" id="GO:0005829">
    <property type="term" value="C:cytosol"/>
    <property type="evidence" value="ECO:0007669"/>
    <property type="project" value="TreeGrafter"/>
</dbReference>
<dbReference type="Proteomes" id="UP000237662">
    <property type="component" value="Unassembled WGS sequence"/>
</dbReference>
<keyword evidence="2" id="KW-0326">Glycosidase</keyword>
<accession>A0A2S6I6N5</accession>
<keyword evidence="3" id="KW-0732">Signal</keyword>
<keyword evidence="1 5" id="KW-0378">Hydrolase</keyword>
<organism evidence="5 6">
    <name type="scientific">Neolewinella xylanilytica</name>
    <dbReference type="NCBI Taxonomy" id="1514080"/>
    <lineage>
        <taxon>Bacteria</taxon>
        <taxon>Pseudomonadati</taxon>
        <taxon>Bacteroidota</taxon>
        <taxon>Saprospiria</taxon>
        <taxon>Saprospirales</taxon>
        <taxon>Lewinellaceae</taxon>
        <taxon>Neolewinella</taxon>
    </lineage>
</organism>
<dbReference type="PANTHER" id="PTHR12304:SF4">
    <property type="entry name" value="URIDINE NUCLEOSIDASE"/>
    <property type="match status" value="1"/>
</dbReference>
<gene>
    <name evidence="5" type="ORF">CLV84_0082</name>
</gene>
<comment type="caution">
    <text evidence="5">The sequence shown here is derived from an EMBL/GenBank/DDBJ whole genome shotgun (WGS) entry which is preliminary data.</text>
</comment>
<feature type="chain" id="PRO_5015728423" evidence="3">
    <location>
        <begin position="20"/>
        <end position="302"/>
    </location>
</feature>
<evidence type="ECO:0000259" key="4">
    <source>
        <dbReference type="Pfam" id="PF01156"/>
    </source>
</evidence>
<keyword evidence="6" id="KW-1185">Reference proteome</keyword>
<dbReference type="GO" id="GO:0008477">
    <property type="term" value="F:purine nucleosidase activity"/>
    <property type="evidence" value="ECO:0007669"/>
    <property type="project" value="TreeGrafter"/>
</dbReference>
<dbReference type="InterPro" id="IPR023186">
    <property type="entry name" value="IUNH"/>
</dbReference>